<dbReference type="AlphaFoldDB" id="C2G4S7"/>
<accession>C2G4S7</accession>
<dbReference type="InterPro" id="IPR011990">
    <property type="entry name" value="TPR-like_helical_dom_sf"/>
</dbReference>
<dbReference type="Gene3D" id="1.25.40.390">
    <property type="match status" value="1"/>
</dbReference>
<dbReference type="EMBL" id="ACHB01000099">
    <property type="protein sequence ID" value="EEI89890.1"/>
    <property type="molecule type" value="Genomic_DNA"/>
</dbReference>
<dbReference type="HOGENOM" id="CLU_2358264_0_0_10"/>
<proteinExistence type="predicted"/>
<dbReference type="SUPFAM" id="SSF48452">
    <property type="entry name" value="TPR-like"/>
    <property type="match status" value="1"/>
</dbReference>
<reference evidence="1 2" key="1">
    <citation type="submission" date="2009-01" db="EMBL/GenBank/DDBJ databases">
        <authorList>
            <person name="Qin X."/>
            <person name="Bachman B."/>
            <person name="Battles P."/>
            <person name="Bell A."/>
            <person name="Bess C."/>
            <person name="Bickham C."/>
            <person name="Chaboub L."/>
            <person name="Chen D."/>
            <person name="Coyle M."/>
            <person name="Deiros D.R."/>
            <person name="Dinh H."/>
            <person name="Forbes L."/>
            <person name="Fowler G."/>
            <person name="Francisco L."/>
            <person name="Fu Q."/>
            <person name="Gubbala S."/>
            <person name="Hale W."/>
            <person name="Han Y."/>
            <person name="Hemphill L."/>
            <person name="Highlander S.K."/>
            <person name="Hirani K."/>
            <person name="Hogues M."/>
            <person name="Jackson L."/>
            <person name="Jakkamsetti A."/>
            <person name="Javaid M."/>
            <person name="Jiang H."/>
            <person name="Korchina V."/>
            <person name="Kovar C."/>
            <person name="Lara F."/>
            <person name="Lee S."/>
            <person name="Mata R."/>
            <person name="Mathew T."/>
            <person name="Moen C."/>
            <person name="Morales K."/>
            <person name="Munidasa M."/>
            <person name="Nazareth L."/>
            <person name="Ngo R."/>
            <person name="Nguyen L."/>
            <person name="Okwuonu G."/>
            <person name="Ongeri F."/>
            <person name="Patil S."/>
            <person name="Petrosino J."/>
            <person name="Pham C."/>
            <person name="Pham P."/>
            <person name="Pu L.-L."/>
            <person name="Puazo M."/>
            <person name="Raj R."/>
            <person name="Reid J."/>
            <person name="Rouhana J."/>
            <person name="Saada N."/>
            <person name="Shang Y."/>
            <person name="Simmons D."/>
            <person name="Thornton R."/>
            <person name="Warren J."/>
            <person name="Weissenberger G."/>
            <person name="Zhang J."/>
            <person name="Zhang L."/>
            <person name="Zhou C."/>
            <person name="Zhu D."/>
            <person name="Muzny D."/>
            <person name="Worley K."/>
            <person name="Gibbs R."/>
        </authorList>
    </citation>
    <scope>NUCLEOTIDE SEQUENCE [LARGE SCALE GENOMIC DNA]</scope>
    <source>
        <strain evidence="1 2">ATCC 33300</strain>
    </source>
</reference>
<organism evidence="1 2">
    <name type="scientific">Sphingobacterium spiritivorum ATCC 33300</name>
    <dbReference type="NCBI Taxonomy" id="525372"/>
    <lineage>
        <taxon>Bacteria</taxon>
        <taxon>Pseudomonadati</taxon>
        <taxon>Bacteroidota</taxon>
        <taxon>Sphingobacteriia</taxon>
        <taxon>Sphingobacteriales</taxon>
        <taxon>Sphingobacteriaceae</taxon>
        <taxon>Sphingobacterium</taxon>
    </lineage>
</organism>
<protein>
    <submittedName>
        <fullName evidence="1">Uncharacterized protein</fullName>
    </submittedName>
</protein>
<gene>
    <name evidence="1" type="ORF">HMPREF0765_4583</name>
</gene>
<dbReference type="Proteomes" id="UP000006241">
    <property type="component" value="Unassembled WGS sequence"/>
</dbReference>
<sequence length="96" mass="11491">MYYICAETSNDKDEKIDLLNEVRANRGLRALLKTLSDEDIENELFKEYKKEFYQEGQLFYYYKRKNKLKIDGYGPEVSSKIYVLPLPDDEIEYVTE</sequence>
<evidence type="ECO:0000313" key="1">
    <source>
        <dbReference type="EMBL" id="EEI89890.1"/>
    </source>
</evidence>
<comment type="caution">
    <text evidence="1">The sequence shown here is derived from an EMBL/GenBank/DDBJ whole genome shotgun (WGS) entry which is preliminary data.</text>
</comment>
<name>C2G4S7_SPHSI</name>
<evidence type="ECO:0000313" key="2">
    <source>
        <dbReference type="Proteomes" id="UP000006241"/>
    </source>
</evidence>